<dbReference type="AlphaFoldDB" id="A0A1M2US54"/>
<reference evidence="1" key="1">
    <citation type="submission" date="2016-11" db="EMBL/GenBank/DDBJ databases">
        <title>Draft Genome Sequence of Marinobacter hydrocarbonoclasticus strain STW2, a polyaromatic aromatic hydrocarbon degrading and denitrifying bacterium from rhizosphere of Seagrass Enhalus acodoides.</title>
        <authorList>
            <person name="Ling J."/>
            <person name="Dong J."/>
        </authorList>
    </citation>
    <scope>NUCLEOTIDE SEQUENCE [LARGE SCALE GENOMIC DNA]</scope>
    <source>
        <strain evidence="1">STW2</strain>
    </source>
</reference>
<proteinExistence type="predicted"/>
<gene>
    <name evidence="1" type="ORF">BEE62_17870</name>
</gene>
<sequence>MTDSWQLLTFLKTDQNLIIVTLISVSELVQPASCRAGYLLEAALLRGFFYGVFPPAAVSVTMRLCFLPCIPEAA</sequence>
<accession>A0A1M2US54</accession>
<protein>
    <submittedName>
        <fullName evidence="1">Uncharacterized protein</fullName>
    </submittedName>
</protein>
<comment type="caution">
    <text evidence="1">The sequence shown here is derived from an EMBL/GenBank/DDBJ whole genome shotgun (WGS) entry which is preliminary data.</text>
</comment>
<keyword evidence="2" id="KW-1185">Reference proteome</keyword>
<evidence type="ECO:0000313" key="1">
    <source>
        <dbReference type="EMBL" id="OJS98159.1"/>
    </source>
</evidence>
<dbReference type="Proteomes" id="UP000183986">
    <property type="component" value="Unassembled WGS sequence"/>
</dbReference>
<dbReference type="EMBL" id="MPKY01000004">
    <property type="protein sequence ID" value="OJS98159.1"/>
    <property type="molecule type" value="Genomic_DNA"/>
</dbReference>
<organism evidence="1 2">
    <name type="scientific">Marinobacter nauticus</name>
    <name type="common">Marinobacter hydrocarbonoclasticus</name>
    <name type="synonym">Marinobacter aquaeolei</name>
    <dbReference type="NCBI Taxonomy" id="2743"/>
    <lineage>
        <taxon>Bacteria</taxon>
        <taxon>Pseudomonadati</taxon>
        <taxon>Pseudomonadota</taxon>
        <taxon>Gammaproteobacteria</taxon>
        <taxon>Pseudomonadales</taxon>
        <taxon>Marinobacteraceae</taxon>
        <taxon>Marinobacter</taxon>
    </lineage>
</organism>
<evidence type="ECO:0000313" key="2">
    <source>
        <dbReference type="Proteomes" id="UP000183986"/>
    </source>
</evidence>
<name>A0A1M2US54_MARNT</name>